<keyword evidence="2" id="KW-1185">Reference proteome</keyword>
<evidence type="ECO:0000313" key="1">
    <source>
        <dbReference type="EMBL" id="KAI3724283.1"/>
    </source>
</evidence>
<accession>A0ACB9BQR7</accession>
<evidence type="ECO:0000313" key="2">
    <source>
        <dbReference type="Proteomes" id="UP001055811"/>
    </source>
</evidence>
<gene>
    <name evidence="1" type="ORF">L2E82_36055</name>
</gene>
<name>A0ACB9BQR7_CICIN</name>
<dbReference type="Proteomes" id="UP001055811">
    <property type="component" value="Linkage Group LG06"/>
</dbReference>
<dbReference type="EMBL" id="CM042014">
    <property type="protein sequence ID" value="KAI3724283.1"/>
    <property type="molecule type" value="Genomic_DNA"/>
</dbReference>
<comment type="caution">
    <text evidence="1">The sequence shown here is derived from an EMBL/GenBank/DDBJ whole genome shotgun (WGS) entry which is preliminary data.</text>
</comment>
<protein>
    <submittedName>
        <fullName evidence="1">Uncharacterized protein</fullName>
    </submittedName>
</protein>
<reference evidence="2" key="1">
    <citation type="journal article" date="2022" name="Mol. Ecol. Resour.">
        <title>The genomes of chicory, endive, great burdock and yacon provide insights into Asteraceae palaeo-polyploidization history and plant inulin production.</title>
        <authorList>
            <person name="Fan W."/>
            <person name="Wang S."/>
            <person name="Wang H."/>
            <person name="Wang A."/>
            <person name="Jiang F."/>
            <person name="Liu H."/>
            <person name="Zhao H."/>
            <person name="Xu D."/>
            <person name="Zhang Y."/>
        </authorList>
    </citation>
    <scope>NUCLEOTIDE SEQUENCE [LARGE SCALE GENOMIC DNA]</scope>
    <source>
        <strain evidence="2">cv. Punajuju</strain>
    </source>
</reference>
<reference evidence="1 2" key="2">
    <citation type="journal article" date="2022" name="Mol. Ecol. Resour.">
        <title>The genomes of chicory, endive, great burdock and yacon provide insights into Asteraceae paleo-polyploidization history and plant inulin production.</title>
        <authorList>
            <person name="Fan W."/>
            <person name="Wang S."/>
            <person name="Wang H."/>
            <person name="Wang A."/>
            <person name="Jiang F."/>
            <person name="Liu H."/>
            <person name="Zhao H."/>
            <person name="Xu D."/>
            <person name="Zhang Y."/>
        </authorList>
    </citation>
    <scope>NUCLEOTIDE SEQUENCE [LARGE SCALE GENOMIC DNA]</scope>
    <source>
        <strain evidence="2">cv. Punajuju</strain>
        <tissue evidence="1">Leaves</tissue>
    </source>
</reference>
<proteinExistence type="predicted"/>
<sequence length="244" mass="26035">MAGVSPGRIPSLDPEFNNQIHEFSALDSQDSGKEVEAGLVRVAASHGQIDGDVVITPDMSGINDRNATEWVEGMVEDGTSHEGSENDDEETDGNIAVAEYTNRRYDTSKGSDGDDCGIHGGKEHTGQRYVTPASIPDVEFPVDEHLIACTPDGHSNYLHQHASCCSMVIGKEKEATVYSPCTFTIGTEGAVTGCISTVGKEGQHANVIAGLTLDSHETASTGLLENADHLQKKMAQFLNSFRIS</sequence>
<organism evidence="1 2">
    <name type="scientific">Cichorium intybus</name>
    <name type="common">Chicory</name>
    <dbReference type="NCBI Taxonomy" id="13427"/>
    <lineage>
        <taxon>Eukaryota</taxon>
        <taxon>Viridiplantae</taxon>
        <taxon>Streptophyta</taxon>
        <taxon>Embryophyta</taxon>
        <taxon>Tracheophyta</taxon>
        <taxon>Spermatophyta</taxon>
        <taxon>Magnoliopsida</taxon>
        <taxon>eudicotyledons</taxon>
        <taxon>Gunneridae</taxon>
        <taxon>Pentapetalae</taxon>
        <taxon>asterids</taxon>
        <taxon>campanulids</taxon>
        <taxon>Asterales</taxon>
        <taxon>Asteraceae</taxon>
        <taxon>Cichorioideae</taxon>
        <taxon>Cichorieae</taxon>
        <taxon>Cichoriinae</taxon>
        <taxon>Cichorium</taxon>
    </lineage>
</organism>